<organism evidence="1 2">
    <name type="scientific">Metallosphaera rod-shaped virus 1</name>
    <dbReference type="NCBI Taxonomy" id="2730618"/>
    <lineage>
        <taxon>Viruses</taxon>
        <taxon>Adnaviria</taxon>
        <taxon>Zilligvirae</taxon>
        <taxon>Taleaviricota</taxon>
        <taxon>Tokiviricetes</taxon>
        <taxon>Ligamenvirales</taxon>
        <taxon>Rudiviridae</taxon>
        <taxon>Hoswirudivirus</taxon>
        <taxon>Hoswirudivirus metallosphaerae</taxon>
    </lineage>
</organism>
<dbReference type="Proteomes" id="UP000501823">
    <property type="component" value="Segment"/>
</dbReference>
<protein>
    <submittedName>
        <fullName evidence="1">Uncharacterized protein</fullName>
    </submittedName>
</protein>
<keyword evidence="2" id="KW-1185">Reference proteome</keyword>
<accession>A0A6M3VYN4</accession>
<dbReference type="EMBL" id="MN876843">
    <property type="protein sequence ID" value="QJF12371.1"/>
    <property type="molecule type" value="Genomic_DNA"/>
</dbReference>
<evidence type="ECO:0000313" key="2">
    <source>
        <dbReference type="Proteomes" id="UP000501823"/>
    </source>
</evidence>
<name>A0A6M3VYN4_9VIRU</name>
<gene>
    <name evidence="1" type="ORF">MRV1_gp25</name>
</gene>
<dbReference type="SUPFAM" id="SSF53448">
    <property type="entry name" value="Nucleotide-diphospho-sugar transferases"/>
    <property type="match status" value="1"/>
</dbReference>
<dbReference type="InterPro" id="IPR029044">
    <property type="entry name" value="Nucleotide-diphossugar_trans"/>
</dbReference>
<evidence type="ECO:0000313" key="1">
    <source>
        <dbReference type="EMBL" id="QJF12371.1"/>
    </source>
</evidence>
<sequence>MKIITFCGNCKYLDELDFDYVVVDKTYNDITQEQIEKFKDKIIWNETNSDDRQTRIAKNVLKALEIAKNLNDDKFAILDSDIIMPRVRQISLTPLVLSLCYPLYYDWADEIRPFCSGTNYIFTKQQIYILENAFLQFVNNRDKITEKVDIFVHDNIPHLNTFIPPVSHYINGEKVTFTIDNLDLIRKHIPELVLVF</sequence>
<reference evidence="1 2" key="1">
    <citation type="journal article" date="2020" name="ISME J.">
        <title>New virus isolates from Italian hydrothermal environments underscore the biogeographic pattern in archaeal virus communities.</title>
        <authorList>
            <person name="Baquero D.P."/>
            <person name="Contursi P."/>
            <person name="Piochi M."/>
            <person name="Bartolucci S."/>
            <person name="Liu Y."/>
            <person name="Cvirkaite-Krupovic V."/>
            <person name="Prangishvili D."/>
            <person name="Krupovic M."/>
        </authorList>
    </citation>
    <scope>NUCLEOTIDE SEQUENCE [LARGE SCALE GENOMIC DNA]</scope>
    <source>
        <strain evidence="1">201</strain>
    </source>
</reference>
<proteinExistence type="predicted"/>